<gene>
    <name evidence="1" type="ORF">SBA5_130002</name>
</gene>
<proteinExistence type="predicted"/>
<dbReference type="Proteomes" id="UP000239735">
    <property type="component" value="Unassembled WGS sequence"/>
</dbReference>
<evidence type="ECO:0000313" key="1">
    <source>
        <dbReference type="EMBL" id="SPE18063.1"/>
    </source>
</evidence>
<accession>A0A2N9L4J0</accession>
<sequence length="81" mass="9445">MSQWANRDLREMDFQLEANEENQDRAQCGKNEASGMVSLVLRAKNHVGNAAAEERSDDAKHDRPEHRQVLVHYRFREKPRA</sequence>
<name>A0A2N9L4J0_9BACT</name>
<reference evidence="2" key="1">
    <citation type="submission" date="2018-02" db="EMBL/GenBank/DDBJ databases">
        <authorList>
            <person name="Hausmann B."/>
        </authorList>
    </citation>
    <scope>NUCLEOTIDE SEQUENCE [LARGE SCALE GENOMIC DNA]</scope>
    <source>
        <strain evidence="2">Peat soil MAG SbA5</strain>
    </source>
</reference>
<evidence type="ECO:0000313" key="2">
    <source>
        <dbReference type="Proteomes" id="UP000239735"/>
    </source>
</evidence>
<protein>
    <submittedName>
        <fullName evidence="1">Uncharacterized protein</fullName>
    </submittedName>
</protein>
<dbReference type="EMBL" id="OKRB01000035">
    <property type="protein sequence ID" value="SPE18063.1"/>
    <property type="molecule type" value="Genomic_DNA"/>
</dbReference>
<organism evidence="1 2">
    <name type="scientific">Candidatus Sulfuritelmatomonas gaucii</name>
    <dbReference type="NCBI Taxonomy" id="2043161"/>
    <lineage>
        <taxon>Bacteria</taxon>
        <taxon>Pseudomonadati</taxon>
        <taxon>Acidobacteriota</taxon>
        <taxon>Terriglobia</taxon>
        <taxon>Terriglobales</taxon>
        <taxon>Acidobacteriaceae</taxon>
        <taxon>Candidatus Sulfuritelmatomonas</taxon>
    </lineage>
</organism>
<dbReference type="AlphaFoldDB" id="A0A2N9L4J0"/>